<dbReference type="PANTHER" id="PTHR40621:SF6">
    <property type="entry name" value="AP-1-LIKE TRANSCRIPTION FACTOR YAP1-RELATED"/>
    <property type="match status" value="1"/>
</dbReference>
<evidence type="ECO:0000259" key="5">
    <source>
        <dbReference type="PROSITE" id="PS00036"/>
    </source>
</evidence>
<evidence type="ECO:0000256" key="1">
    <source>
        <dbReference type="ARBA" id="ARBA00004123"/>
    </source>
</evidence>
<evidence type="ECO:0000256" key="4">
    <source>
        <dbReference type="SAM" id="MobiDB-lite"/>
    </source>
</evidence>
<evidence type="ECO:0000256" key="2">
    <source>
        <dbReference type="ARBA" id="ARBA00023242"/>
    </source>
</evidence>
<evidence type="ECO:0000313" key="6">
    <source>
        <dbReference type="EMBL" id="ORE21215.1"/>
    </source>
</evidence>
<dbReference type="Pfam" id="PF00170">
    <property type="entry name" value="bZIP_1"/>
    <property type="match status" value="1"/>
</dbReference>
<feature type="coiled-coil region" evidence="3">
    <location>
        <begin position="95"/>
        <end position="142"/>
    </location>
</feature>
<keyword evidence="3" id="KW-0175">Coiled coil</keyword>
<sequence>MHILSPQSYSSGSSCLDTLFDVSYHNKCTSFSTTEYIYSDNQPMNSNASLVPSIEHLLCDFQASNDYYYRKRPGPPPKAYTKRAEQNRAAQKAFRERKQKYVKELEEKVMFMEQLKIELEHLREENIKIKAYATKLEQQLEEKAMVTSGIPPQTKHSIERTKTNQKRPKKAPKQKIQASDLLPIPLYTPDKAVMLASSSSSSSTSEQLPATNWIDSLFMNSMRPSSPSIQVM</sequence>
<dbReference type="CDD" id="cd14688">
    <property type="entry name" value="bZIP_YAP"/>
    <property type="match status" value="1"/>
</dbReference>
<evidence type="ECO:0000256" key="3">
    <source>
        <dbReference type="SAM" id="Coils"/>
    </source>
</evidence>
<dbReference type="SUPFAM" id="SSF57959">
    <property type="entry name" value="Leucine zipper domain"/>
    <property type="match status" value="1"/>
</dbReference>
<reference evidence="6 7" key="1">
    <citation type="journal article" date="2016" name="Proc. Natl. Acad. Sci. U.S.A.">
        <title>Lipid metabolic changes in an early divergent fungus govern the establishment of a mutualistic symbiosis with endobacteria.</title>
        <authorList>
            <person name="Lastovetsky O.A."/>
            <person name="Gaspar M.L."/>
            <person name="Mondo S.J."/>
            <person name="LaButti K.M."/>
            <person name="Sandor L."/>
            <person name="Grigoriev I.V."/>
            <person name="Henry S.A."/>
            <person name="Pawlowska T.E."/>
        </authorList>
    </citation>
    <scope>NUCLEOTIDE SEQUENCE [LARGE SCALE GENOMIC DNA]</scope>
    <source>
        <strain evidence="6 7">ATCC 11559</strain>
    </source>
</reference>
<name>A0A0A1NRK1_RHIZD</name>
<dbReference type="Proteomes" id="UP000242381">
    <property type="component" value="Unassembled WGS sequence"/>
</dbReference>
<protein>
    <recommendedName>
        <fullName evidence="5">BZIP domain-containing protein</fullName>
    </recommendedName>
</protein>
<feature type="compositionally biased region" description="Basic residues" evidence="4">
    <location>
        <begin position="163"/>
        <end position="173"/>
    </location>
</feature>
<dbReference type="InterPro" id="IPR046347">
    <property type="entry name" value="bZIP_sf"/>
</dbReference>
<proteinExistence type="predicted"/>
<dbReference type="InterPro" id="IPR050936">
    <property type="entry name" value="AP-1-like"/>
</dbReference>
<dbReference type="AlphaFoldDB" id="A0A0A1NRK1"/>
<dbReference type="SMART" id="SM00338">
    <property type="entry name" value="BRLZ"/>
    <property type="match status" value="1"/>
</dbReference>
<dbReference type="GO" id="GO:0090575">
    <property type="term" value="C:RNA polymerase II transcription regulator complex"/>
    <property type="evidence" value="ECO:0007669"/>
    <property type="project" value="TreeGrafter"/>
</dbReference>
<dbReference type="InterPro" id="IPR004827">
    <property type="entry name" value="bZIP"/>
</dbReference>
<accession>A0A0A1NRK1</accession>
<feature type="domain" description="BZIP" evidence="5">
    <location>
        <begin position="82"/>
        <end position="97"/>
    </location>
</feature>
<organism evidence="6 7">
    <name type="scientific">Rhizopus microsporus</name>
    <dbReference type="NCBI Taxonomy" id="58291"/>
    <lineage>
        <taxon>Eukaryota</taxon>
        <taxon>Fungi</taxon>
        <taxon>Fungi incertae sedis</taxon>
        <taxon>Mucoromycota</taxon>
        <taxon>Mucoromycotina</taxon>
        <taxon>Mucoromycetes</taxon>
        <taxon>Mucorales</taxon>
        <taxon>Mucorineae</taxon>
        <taxon>Rhizopodaceae</taxon>
        <taxon>Rhizopus</taxon>
    </lineage>
</organism>
<comment type="subcellular location">
    <subcellularLocation>
        <location evidence="1">Nucleus</location>
    </subcellularLocation>
</comment>
<evidence type="ECO:0000313" key="7">
    <source>
        <dbReference type="Proteomes" id="UP000242381"/>
    </source>
</evidence>
<dbReference type="GO" id="GO:0000976">
    <property type="term" value="F:transcription cis-regulatory region binding"/>
    <property type="evidence" value="ECO:0007669"/>
    <property type="project" value="InterPro"/>
</dbReference>
<dbReference type="PROSITE" id="PS00036">
    <property type="entry name" value="BZIP_BASIC"/>
    <property type="match status" value="1"/>
</dbReference>
<dbReference type="VEuPathDB" id="FungiDB:BCV72DRAFT_11518"/>
<dbReference type="PANTHER" id="PTHR40621">
    <property type="entry name" value="TRANSCRIPTION FACTOR KAPC-RELATED"/>
    <property type="match status" value="1"/>
</dbReference>
<feature type="region of interest" description="Disordered" evidence="4">
    <location>
        <begin position="149"/>
        <end position="180"/>
    </location>
</feature>
<dbReference type="Gene3D" id="1.20.5.170">
    <property type="match status" value="1"/>
</dbReference>
<keyword evidence="2" id="KW-0539">Nucleus</keyword>
<dbReference type="EMBL" id="KV921282">
    <property type="protein sequence ID" value="ORE21215.1"/>
    <property type="molecule type" value="Genomic_DNA"/>
</dbReference>
<dbReference type="GO" id="GO:0001228">
    <property type="term" value="F:DNA-binding transcription activator activity, RNA polymerase II-specific"/>
    <property type="evidence" value="ECO:0007669"/>
    <property type="project" value="TreeGrafter"/>
</dbReference>
<gene>
    <name evidence="6" type="ORF">BCV71DRAFT_60765</name>
</gene>